<dbReference type="Proteomes" id="UP000092461">
    <property type="component" value="Unassembled WGS sequence"/>
</dbReference>
<organism evidence="1 2">
    <name type="scientific">Lutzomyia longipalpis</name>
    <name type="common">Sand fly</name>
    <dbReference type="NCBI Taxonomy" id="7200"/>
    <lineage>
        <taxon>Eukaryota</taxon>
        <taxon>Metazoa</taxon>
        <taxon>Ecdysozoa</taxon>
        <taxon>Arthropoda</taxon>
        <taxon>Hexapoda</taxon>
        <taxon>Insecta</taxon>
        <taxon>Pterygota</taxon>
        <taxon>Neoptera</taxon>
        <taxon>Endopterygota</taxon>
        <taxon>Diptera</taxon>
        <taxon>Nematocera</taxon>
        <taxon>Psychodoidea</taxon>
        <taxon>Psychodidae</taxon>
        <taxon>Lutzomyia</taxon>
        <taxon>Lutzomyia</taxon>
    </lineage>
</organism>
<dbReference type="Gene3D" id="1.10.287.70">
    <property type="match status" value="1"/>
</dbReference>
<dbReference type="EnsemblMetazoa" id="LLOJ002400-RA">
    <property type="protein sequence ID" value="LLOJ002400-PA"/>
    <property type="gene ID" value="LLOJ002400"/>
</dbReference>
<evidence type="ECO:0000313" key="1">
    <source>
        <dbReference type="EnsemblMetazoa" id="LLOJ002400-PA"/>
    </source>
</evidence>
<dbReference type="AlphaFoldDB" id="A0A1B0CDI0"/>
<dbReference type="EMBL" id="AJWK01007865">
    <property type="status" value="NOT_ANNOTATED_CDS"/>
    <property type="molecule type" value="Genomic_DNA"/>
</dbReference>
<dbReference type="VEuPathDB" id="VectorBase:LLONM1_000189"/>
<accession>A0A1B0CDI0</accession>
<proteinExistence type="predicted"/>
<name>A0A1B0CDI0_LUTLO</name>
<dbReference type="VEuPathDB" id="VectorBase:LLOJ002400"/>
<evidence type="ECO:0000313" key="2">
    <source>
        <dbReference type="Proteomes" id="UP000092461"/>
    </source>
</evidence>
<sequence>MPLFLLYLSNIGDILAKSFKWIYAKVCLCRICPGVTRRRAARQRRKARALTAERDNLPVCIFAYYTQTLDEVD</sequence>
<protein>
    <submittedName>
        <fullName evidence="1">Uncharacterized protein</fullName>
    </submittedName>
</protein>
<reference evidence="1" key="1">
    <citation type="submission" date="2020-05" db="UniProtKB">
        <authorList>
            <consortium name="EnsemblMetazoa"/>
        </authorList>
    </citation>
    <scope>IDENTIFICATION</scope>
    <source>
        <strain evidence="1">Jacobina</strain>
    </source>
</reference>
<keyword evidence="2" id="KW-1185">Reference proteome</keyword>